<comment type="caution">
    <text evidence="2">The sequence shown here is derived from an EMBL/GenBank/DDBJ whole genome shotgun (WGS) entry which is preliminary data.</text>
</comment>
<dbReference type="InterPro" id="IPR040495">
    <property type="entry name" value="HU-CCDC81_bac_1"/>
</dbReference>
<sequence length="312" mass="35336">MQLETYISDLLYRYDCVTVPEFGAFLTQRKSATVHDSTNAFYPPKKVLSFNEQIQNNDGLLARYIADVEKIPFEVATQNIAMRVKSLKSYLTEGETLTFENIGDLKLNNEGKIQFTPSYHLNYLTDAFGLSQFVSPSVTREEYKKEVETIEKEVPTIAITQEKRKSKSYLKYAAVAILALGLSGFGVTKYYKNIENHNQIAQEEADAQLESQIQEATFVISNPLPAVTLNVNKQIGNYHVIAGAFRLEENSDKKVEQLRALGFKARKIGTNKYGLHQVAYGSYTSREDAFNALNSIRKESNKDAWLLIKKLD</sequence>
<dbReference type="Gene3D" id="3.30.70.1070">
    <property type="entry name" value="Sporulation related repeat"/>
    <property type="match status" value="1"/>
</dbReference>
<dbReference type="AlphaFoldDB" id="A0A2T1N6D9"/>
<dbReference type="GO" id="GO:0042834">
    <property type="term" value="F:peptidoglycan binding"/>
    <property type="evidence" value="ECO:0007669"/>
    <property type="project" value="InterPro"/>
</dbReference>
<dbReference type="InterPro" id="IPR036680">
    <property type="entry name" value="SPOR-like_sf"/>
</dbReference>
<keyword evidence="3" id="KW-1185">Reference proteome</keyword>
<dbReference type="RefSeq" id="WP_106680650.1">
    <property type="nucleotide sequence ID" value="NZ_JACHWV010000002.1"/>
</dbReference>
<evidence type="ECO:0000313" key="3">
    <source>
        <dbReference type="Proteomes" id="UP000238430"/>
    </source>
</evidence>
<dbReference type="Proteomes" id="UP000238430">
    <property type="component" value="Unassembled WGS sequence"/>
</dbReference>
<dbReference type="InterPro" id="IPR041268">
    <property type="entry name" value="HU-CCDC81_bac_2"/>
</dbReference>
<dbReference type="EMBL" id="PXOT01000027">
    <property type="protein sequence ID" value="PSG87137.1"/>
    <property type="molecule type" value="Genomic_DNA"/>
</dbReference>
<dbReference type="OrthoDB" id="653949at2"/>
<dbReference type="InterPro" id="IPR007730">
    <property type="entry name" value="SPOR-like_dom"/>
</dbReference>
<dbReference type="Pfam" id="PF18174">
    <property type="entry name" value="HU-CCDC81_bac_1"/>
    <property type="match status" value="1"/>
</dbReference>
<organism evidence="2 3">
    <name type="scientific">Mesoflavibacter zeaxanthinifaciens subsp. sabulilitoris</name>
    <dbReference type="NCBI Taxonomy" id="1520893"/>
    <lineage>
        <taxon>Bacteria</taxon>
        <taxon>Pseudomonadati</taxon>
        <taxon>Bacteroidota</taxon>
        <taxon>Flavobacteriia</taxon>
        <taxon>Flavobacteriales</taxon>
        <taxon>Flavobacteriaceae</taxon>
        <taxon>Mesoflavibacter</taxon>
    </lineage>
</organism>
<dbReference type="PROSITE" id="PS51724">
    <property type="entry name" value="SPOR"/>
    <property type="match status" value="1"/>
</dbReference>
<evidence type="ECO:0000259" key="1">
    <source>
        <dbReference type="PROSITE" id="PS51724"/>
    </source>
</evidence>
<gene>
    <name evidence="2" type="ORF">C7H61_13595</name>
</gene>
<dbReference type="SUPFAM" id="SSF110997">
    <property type="entry name" value="Sporulation related repeat"/>
    <property type="match status" value="1"/>
</dbReference>
<protein>
    <submittedName>
        <fullName evidence="2">SPOR domain-containing protein</fullName>
    </submittedName>
</protein>
<evidence type="ECO:0000313" key="2">
    <source>
        <dbReference type="EMBL" id="PSG87137.1"/>
    </source>
</evidence>
<dbReference type="Pfam" id="PF05036">
    <property type="entry name" value="SPOR"/>
    <property type="match status" value="1"/>
</dbReference>
<dbReference type="Pfam" id="PF18175">
    <property type="entry name" value="HU-CCDC81_bac_2"/>
    <property type="match status" value="1"/>
</dbReference>
<reference evidence="2 3" key="1">
    <citation type="submission" date="2018-03" db="EMBL/GenBank/DDBJ databases">
        <title>Mesoflavibacter sp. HG37 and Mesoflavibacter sp. HG96 sp.nov., two marine bacteria isolated from seawater of Western Pacific Ocean.</title>
        <authorList>
            <person name="Cheng H."/>
            <person name="Wu Y.-H."/>
            <person name="Guo L.-L."/>
            <person name="Xu X.-W."/>
        </authorList>
    </citation>
    <scope>NUCLEOTIDE SEQUENCE [LARGE SCALE GENOMIC DNA]</scope>
    <source>
        <strain evidence="2 3">KCTC 42117</strain>
    </source>
</reference>
<accession>A0A2T1N6D9</accession>
<feature type="domain" description="SPOR" evidence="1">
    <location>
        <begin position="232"/>
        <end position="309"/>
    </location>
</feature>
<proteinExistence type="predicted"/>
<name>A0A2T1N6D9_9FLAO</name>